<evidence type="ECO:0000259" key="10">
    <source>
        <dbReference type="Pfam" id="PF17286"/>
    </source>
</evidence>
<dbReference type="Pfam" id="PF17285">
    <property type="entry name" value="PRMT5_TIM"/>
    <property type="match status" value="1"/>
</dbReference>
<sequence length="939" mass="106731">MNKNRESTDFKSFNANANANVNVNVNSTSISKQKKQEFDPFSTIRTPNVKIGIRPLPLTSALVKSDLALVESLTNIGYDYVLLPVTNARYRENCKQYFHEFKENYKRQQLYTTKEDNNMIDLNDLNVPFPKFNEVNILTGQHTRRTICLLSSWIELDTTDQLINGFSLQVIMNEISYANFVGIDTLLIAPPKDLNHLSVFTNNINSVLTQFPTMKLSISLPICEDMQINNVTGEDIPVIDTLSTWDMWNTIRVQCDYNENLSVSLGSPKHNIPQSVVNRWLSEPVKFYLVSSSRFVPNSKNYPVLNKFNQLIIWKFIQKNALDPPVLLLHGVDKDNELITKLRQTNLSDTSKQQLPTISDENGQDIKQDTRASNIMVDGKNVYLGDLAYLDYLRYLISSSEANNQLLPIENFTLNNLLASNLSQSQINSPESLQTPLQPLLNNLDNLTYKVFEQDSVKYECYERAMVSSLMDLIKLPRFQHVKSASTYGNAAFNTSALSLPDKKSVGYNPNVTSLDTLKIMIVGPGRGPLVEKLFSALKFLNLDLDKVKITAIEKNPNVMVYLTQRNKDYWNNKVDIINDDVRFWQPHSSDSNGFNLVISELLGSFGCNELSPECLDSIEKYCDGQNCIFIPKEYSSFVAPAFSPSIYKKLCNSRDSTKFHQMYIPMCDQFDTLSSKYAKLWTFKHPSKLKKLNQHSSEQQKNQYNGFTLNNHNKRQLQTVLKCHRKGTIHGLIGYFSAELYNGITISNKPTGSGPTPYNLVSWLPCFLPIDQPMHLTDDQEISIFIKRETNQGRVWYEWSLESFIYLVLPLENSISRGSNSVLSQTQTHQSQTSQMLTGTEDLRHNPHQHHHHRNTRGHNSMFSNELKQQLSEDSGMRGINGVFGSESGAGVGGAGYEDSYYGNTTAEDVGEEEYQVRVRTGVSKIHNPNGKFFSMKL</sequence>
<dbReference type="Pfam" id="PF17286">
    <property type="entry name" value="PRMT5_C"/>
    <property type="match status" value="1"/>
</dbReference>
<dbReference type="GO" id="GO:0016274">
    <property type="term" value="F:protein-arginine N-methyltransferase activity"/>
    <property type="evidence" value="ECO:0007669"/>
    <property type="project" value="InterPro"/>
</dbReference>
<dbReference type="GO" id="GO:0032259">
    <property type="term" value="P:methylation"/>
    <property type="evidence" value="ECO:0007669"/>
    <property type="project" value="UniProtKB-KW"/>
</dbReference>
<evidence type="ECO:0000256" key="3">
    <source>
        <dbReference type="ARBA" id="ARBA00022691"/>
    </source>
</evidence>
<feature type="domain" description="PRMT5 oligomerisation" evidence="10">
    <location>
        <begin position="634"/>
        <end position="937"/>
    </location>
</feature>
<dbReference type="Gene3D" id="2.70.160.11">
    <property type="entry name" value="Hnrnp arginine n-methyltransferase1"/>
    <property type="match status" value="1"/>
</dbReference>
<dbReference type="Gene3D" id="3.40.50.150">
    <property type="entry name" value="Vaccinia Virus protein VP39"/>
    <property type="match status" value="1"/>
</dbReference>
<dbReference type="PANTHER" id="PTHR10738:SF0">
    <property type="entry name" value="PROTEIN ARGININE N-METHYLTRANSFERASE 5"/>
    <property type="match status" value="1"/>
</dbReference>
<evidence type="ECO:0000256" key="2">
    <source>
        <dbReference type="ARBA" id="ARBA00022679"/>
    </source>
</evidence>
<evidence type="ECO:0000256" key="1">
    <source>
        <dbReference type="ARBA" id="ARBA00022603"/>
    </source>
</evidence>
<evidence type="ECO:0000256" key="7">
    <source>
        <dbReference type="SAM" id="MobiDB-lite"/>
    </source>
</evidence>
<dbReference type="GO" id="GO:0005829">
    <property type="term" value="C:cytosol"/>
    <property type="evidence" value="ECO:0007669"/>
    <property type="project" value="TreeGrafter"/>
</dbReference>
<dbReference type="EMBL" id="KV453848">
    <property type="protein sequence ID" value="ODV87593.1"/>
    <property type="molecule type" value="Genomic_DNA"/>
</dbReference>
<feature type="binding site" evidence="5">
    <location>
        <position position="554"/>
    </location>
    <ligand>
        <name>S-adenosyl-L-methionine</name>
        <dbReference type="ChEBI" id="CHEBI:59789"/>
    </ligand>
</feature>
<dbReference type="Pfam" id="PF05185">
    <property type="entry name" value="PRMT5"/>
    <property type="match status" value="1"/>
</dbReference>
<evidence type="ECO:0000313" key="11">
    <source>
        <dbReference type="EMBL" id="ODV87593.1"/>
    </source>
</evidence>
<keyword evidence="3 5" id="KW-0949">S-adenosyl-L-methionine</keyword>
<dbReference type="InterPro" id="IPR035248">
    <property type="entry name" value="PRMT5_C"/>
</dbReference>
<feature type="binding site" evidence="5">
    <location>
        <position position="449"/>
    </location>
    <ligand>
        <name>S-adenosyl-L-methionine</name>
        <dbReference type="ChEBI" id="CHEBI:59789"/>
    </ligand>
</feature>
<dbReference type="PANTHER" id="PTHR10738">
    <property type="entry name" value="PROTEIN ARGININE N-METHYLTRANSFERASE 5"/>
    <property type="match status" value="1"/>
</dbReference>
<feature type="binding site" evidence="5">
    <location>
        <begin position="458"/>
        <end position="459"/>
    </location>
    <ligand>
        <name>S-adenosyl-L-methionine</name>
        <dbReference type="ChEBI" id="CHEBI:59789"/>
    </ligand>
</feature>
<protein>
    <recommendedName>
        <fullName evidence="13">Protein arginine N-methyltransferase</fullName>
    </recommendedName>
</protein>
<keyword evidence="12" id="KW-1185">Reference proteome</keyword>
<dbReference type="GO" id="GO:0006355">
    <property type="term" value="P:regulation of DNA-templated transcription"/>
    <property type="evidence" value="ECO:0007669"/>
    <property type="project" value="TreeGrafter"/>
</dbReference>
<evidence type="ECO:0008006" key="13">
    <source>
        <dbReference type="Google" id="ProtNLM"/>
    </source>
</evidence>
<dbReference type="SUPFAM" id="SSF53335">
    <property type="entry name" value="S-adenosyl-L-methionine-dependent methyltransferases"/>
    <property type="match status" value="1"/>
</dbReference>
<feature type="active site" description="Proton donor/acceptor" evidence="4">
    <location>
        <position position="601"/>
    </location>
</feature>
<dbReference type="GO" id="GO:0005634">
    <property type="term" value="C:nucleus"/>
    <property type="evidence" value="ECO:0007669"/>
    <property type="project" value="TreeGrafter"/>
</dbReference>
<dbReference type="OrthoDB" id="1368803at2759"/>
<dbReference type="InterPro" id="IPR035075">
    <property type="entry name" value="PRMT5"/>
</dbReference>
<feature type="domain" description="PRMT5 arginine-N-methyltransferase" evidence="8">
    <location>
        <begin position="427"/>
        <end position="631"/>
    </location>
</feature>
<feature type="compositionally biased region" description="Basic residues" evidence="7">
    <location>
        <begin position="847"/>
        <end position="858"/>
    </location>
</feature>
<keyword evidence="1" id="KW-0489">Methyltransferase</keyword>
<feature type="site" description="Critical for specifying symmetric addition of methyl groups" evidence="6">
    <location>
        <position position="452"/>
    </location>
</feature>
<feature type="region of interest" description="Disordered" evidence="7">
    <location>
        <begin position="843"/>
        <end position="863"/>
    </location>
</feature>
<feature type="domain" description="PRMT5 TIM barrel" evidence="9">
    <location>
        <begin position="77"/>
        <end position="398"/>
    </location>
</feature>
<evidence type="ECO:0000313" key="12">
    <source>
        <dbReference type="Proteomes" id="UP000094801"/>
    </source>
</evidence>
<evidence type="ECO:0000256" key="4">
    <source>
        <dbReference type="PIRSR" id="PIRSR015894-1"/>
    </source>
</evidence>
<dbReference type="Proteomes" id="UP000094801">
    <property type="component" value="Unassembled WGS sequence"/>
</dbReference>
<dbReference type="InterPro" id="IPR035247">
    <property type="entry name" value="PRMT5_TIM"/>
</dbReference>
<evidence type="ECO:0000256" key="6">
    <source>
        <dbReference type="PIRSR" id="PIRSR015894-3"/>
    </source>
</evidence>
<accession>A0A1E4T771</accession>
<dbReference type="InterPro" id="IPR029063">
    <property type="entry name" value="SAM-dependent_MTases_sf"/>
</dbReference>
<reference evidence="12" key="1">
    <citation type="submission" date="2016-04" db="EMBL/GenBank/DDBJ databases">
        <title>Comparative genomics of biotechnologically important yeasts.</title>
        <authorList>
            <consortium name="DOE Joint Genome Institute"/>
            <person name="Riley R."/>
            <person name="Haridas S."/>
            <person name="Wolfe K.H."/>
            <person name="Lopes M.R."/>
            <person name="Hittinger C.T."/>
            <person name="Goker M."/>
            <person name="Salamov A."/>
            <person name="Wisecaver J."/>
            <person name="Long T.M."/>
            <person name="Aerts A.L."/>
            <person name="Barry K."/>
            <person name="Choi C."/>
            <person name="Clum A."/>
            <person name="Coughlan A.Y."/>
            <person name="Deshpande S."/>
            <person name="Douglass A.P."/>
            <person name="Hanson S.J."/>
            <person name="Klenk H.-P."/>
            <person name="Labutti K."/>
            <person name="Lapidus A."/>
            <person name="Lindquist E."/>
            <person name="Lipzen A."/>
            <person name="Meier-Kolthoff J.P."/>
            <person name="Ohm R.A."/>
            <person name="Otillar R.P."/>
            <person name="Pangilinan J."/>
            <person name="Peng Y."/>
            <person name="Rokas A."/>
            <person name="Rosa C.A."/>
            <person name="Scheuner C."/>
            <person name="Sibirny A.A."/>
            <person name="Slot J.C."/>
            <person name="Stielow J.B."/>
            <person name="Sun H."/>
            <person name="Kurtzman C.P."/>
            <person name="Blackwell M."/>
            <person name="Grigoriev I.V."/>
            <person name="Jeffries T.W."/>
        </authorList>
    </citation>
    <scope>NUCLEOTIDE SEQUENCE [LARGE SCALE GENOMIC DNA]</scope>
    <source>
        <strain evidence="12">NRRL YB-2248</strain>
    </source>
</reference>
<evidence type="ECO:0000259" key="9">
    <source>
        <dbReference type="Pfam" id="PF17285"/>
    </source>
</evidence>
<keyword evidence="2" id="KW-0808">Transferase</keyword>
<evidence type="ECO:0000256" key="5">
    <source>
        <dbReference type="PIRSR" id="PIRSR015894-2"/>
    </source>
</evidence>
<dbReference type="InterPro" id="IPR025799">
    <property type="entry name" value="Arg_MeTrfase"/>
</dbReference>
<dbReference type="Gene3D" id="3.20.20.150">
    <property type="entry name" value="Divalent-metal-dependent TIM barrel enzymes"/>
    <property type="match status" value="1"/>
</dbReference>
<feature type="active site" description="Proton donor/acceptor" evidence="4">
    <location>
        <position position="610"/>
    </location>
</feature>
<proteinExistence type="predicted"/>
<name>A0A1E4T771_9ASCO</name>
<dbReference type="AlphaFoldDB" id="A0A1E4T771"/>
<evidence type="ECO:0000259" key="8">
    <source>
        <dbReference type="Pfam" id="PF05185"/>
    </source>
</evidence>
<organism evidence="11 12">
    <name type="scientific">[Candida] arabinofermentans NRRL YB-2248</name>
    <dbReference type="NCBI Taxonomy" id="983967"/>
    <lineage>
        <taxon>Eukaryota</taxon>
        <taxon>Fungi</taxon>
        <taxon>Dikarya</taxon>
        <taxon>Ascomycota</taxon>
        <taxon>Saccharomycotina</taxon>
        <taxon>Pichiomycetes</taxon>
        <taxon>Pichiales</taxon>
        <taxon>Pichiaceae</taxon>
        <taxon>Ogataea</taxon>
        <taxon>Ogataea/Candida clade</taxon>
    </lineage>
</organism>
<gene>
    <name evidence="11" type="ORF">CANARDRAFT_26973</name>
</gene>
<dbReference type="STRING" id="983967.A0A1E4T771"/>